<name>A0A2V1DYG0_9PLEO</name>
<organism evidence="1 2">
    <name type="scientific">Periconia macrospinosa</name>
    <dbReference type="NCBI Taxonomy" id="97972"/>
    <lineage>
        <taxon>Eukaryota</taxon>
        <taxon>Fungi</taxon>
        <taxon>Dikarya</taxon>
        <taxon>Ascomycota</taxon>
        <taxon>Pezizomycotina</taxon>
        <taxon>Dothideomycetes</taxon>
        <taxon>Pleosporomycetidae</taxon>
        <taxon>Pleosporales</taxon>
        <taxon>Massarineae</taxon>
        <taxon>Periconiaceae</taxon>
        <taxon>Periconia</taxon>
    </lineage>
</organism>
<keyword evidence="2" id="KW-1185">Reference proteome</keyword>
<evidence type="ECO:0000313" key="2">
    <source>
        <dbReference type="Proteomes" id="UP000244855"/>
    </source>
</evidence>
<reference evidence="1 2" key="1">
    <citation type="journal article" date="2018" name="Sci. Rep.">
        <title>Comparative genomics provides insights into the lifestyle and reveals functional heterogeneity of dark septate endophytic fungi.</title>
        <authorList>
            <person name="Knapp D.G."/>
            <person name="Nemeth J.B."/>
            <person name="Barry K."/>
            <person name="Hainaut M."/>
            <person name="Henrissat B."/>
            <person name="Johnson J."/>
            <person name="Kuo A."/>
            <person name="Lim J.H.P."/>
            <person name="Lipzen A."/>
            <person name="Nolan M."/>
            <person name="Ohm R.A."/>
            <person name="Tamas L."/>
            <person name="Grigoriev I.V."/>
            <person name="Spatafora J.W."/>
            <person name="Nagy L.G."/>
            <person name="Kovacs G.M."/>
        </authorList>
    </citation>
    <scope>NUCLEOTIDE SEQUENCE [LARGE SCALE GENOMIC DNA]</scope>
    <source>
        <strain evidence="1 2">DSE2036</strain>
    </source>
</reference>
<evidence type="ECO:0000313" key="1">
    <source>
        <dbReference type="EMBL" id="PVI03398.1"/>
    </source>
</evidence>
<sequence>MRLIRILSFFFFYTCVRLYLARLVESVGRRGWKEEEELLGMWWLSSPHFPKEGSPPKKRVSQRISFLSFLNVP</sequence>
<gene>
    <name evidence="1" type="ORF">DM02DRAFT_258217</name>
</gene>
<dbReference type="EMBL" id="KZ805332">
    <property type="protein sequence ID" value="PVI03398.1"/>
    <property type="molecule type" value="Genomic_DNA"/>
</dbReference>
<proteinExistence type="predicted"/>
<protein>
    <submittedName>
        <fullName evidence="1">Uncharacterized protein</fullName>
    </submittedName>
</protein>
<dbReference type="Proteomes" id="UP000244855">
    <property type="component" value="Unassembled WGS sequence"/>
</dbReference>
<dbReference type="AlphaFoldDB" id="A0A2V1DYG0"/>
<accession>A0A2V1DYG0</accession>